<keyword evidence="2" id="KW-0813">Transport</keyword>
<reference evidence="6 7" key="1">
    <citation type="submission" date="2015-02" db="EMBL/GenBank/DDBJ databases">
        <title>Genome sequene of Rhodovulum sulfidophilum DSM 2351.</title>
        <authorList>
            <person name="Nagao N."/>
        </authorList>
    </citation>
    <scope>NUCLEOTIDE SEQUENCE [LARGE SCALE GENOMIC DNA]</scope>
    <source>
        <strain evidence="6 7">DSM 2351</strain>
    </source>
</reference>
<comment type="similarity">
    <text evidence="1">Belongs to the ABC transporter superfamily.</text>
</comment>
<evidence type="ECO:0000256" key="4">
    <source>
        <dbReference type="ARBA" id="ARBA00022840"/>
    </source>
</evidence>
<dbReference type="GO" id="GO:0016887">
    <property type="term" value="F:ATP hydrolysis activity"/>
    <property type="evidence" value="ECO:0007669"/>
    <property type="project" value="InterPro"/>
</dbReference>
<dbReference type="PROSITE" id="PS00211">
    <property type="entry name" value="ABC_TRANSPORTER_1"/>
    <property type="match status" value="1"/>
</dbReference>
<dbReference type="InterPro" id="IPR015856">
    <property type="entry name" value="ABC_transpr_CbiO/EcfA_su"/>
</dbReference>
<keyword evidence="4" id="KW-0067">ATP-binding</keyword>
<dbReference type="KEGG" id="rsu:NHU_02590"/>
<protein>
    <submittedName>
        <fullName evidence="6">ABC transporter-like protein</fullName>
    </submittedName>
</protein>
<evidence type="ECO:0000259" key="5">
    <source>
        <dbReference type="PROSITE" id="PS50893"/>
    </source>
</evidence>
<dbReference type="EMBL" id="AP014800">
    <property type="protein sequence ID" value="BAQ69738.1"/>
    <property type="molecule type" value="Genomic_DNA"/>
</dbReference>
<feature type="domain" description="ABC transporter" evidence="5">
    <location>
        <begin position="4"/>
        <end position="216"/>
    </location>
</feature>
<name>A0A0D6B3M6_RHOSU</name>
<dbReference type="CDD" id="cd03225">
    <property type="entry name" value="ABC_cobalt_CbiO_domain1"/>
    <property type="match status" value="1"/>
</dbReference>
<dbReference type="GO" id="GO:0043190">
    <property type="term" value="C:ATP-binding cassette (ABC) transporter complex"/>
    <property type="evidence" value="ECO:0007669"/>
    <property type="project" value="TreeGrafter"/>
</dbReference>
<keyword evidence="3" id="KW-0547">Nucleotide-binding</keyword>
<dbReference type="PANTHER" id="PTHR43553">
    <property type="entry name" value="HEAVY METAL TRANSPORTER"/>
    <property type="match status" value="1"/>
</dbReference>
<dbReference type="PROSITE" id="PS50893">
    <property type="entry name" value="ABC_TRANSPORTER_2"/>
    <property type="match status" value="1"/>
</dbReference>
<dbReference type="SUPFAM" id="SSF52540">
    <property type="entry name" value="P-loop containing nucleoside triphosphate hydrolases"/>
    <property type="match status" value="1"/>
</dbReference>
<dbReference type="InterPro" id="IPR003593">
    <property type="entry name" value="AAA+_ATPase"/>
</dbReference>
<evidence type="ECO:0000313" key="7">
    <source>
        <dbReference type="Proteomes" id="UP000064912"/>
    </source>
</evidence>
<dbReference type="PATRIC" id="fig|35806.4.peg.2667"/>
<evidence type="ECO:0000256" key="2">
    <source>
        <dbReference type="ARBA" id="ARBA00022448"/>
    </source>
</evidence>
<sequence>MPLFEIDGLVFGYPGRPTILQGAGLTLEAGQRLSIAGANGSGKSTLLHLMVGLLQPQAGCIHAFGQVRRAEADFHEVRRRAGLVFQDPDDQLFCPTVAEDVAFGPLNLGLGREAAMETVETVLTRLDLMHLKDRITHRLSGGEKRLVSLAAVLAMEPEVLLLDEPTNALDEENAERLVAILQGLPQALLLVTHDAEMRARIAPEGLRLQAGRLVPA</sequence>
<dbReference type="InterPro" id="IPR050095">
    <property type="entry name" value="ECF_ABC_transporter_ATP-bd"/>
</dbReference>
<evidence type="ECO:0000256" key="3">
    <source>
        <dbReference type="ARBA" id="ARBA00022741"/>
    </source>
</evidence>
<proteinExistence type="inferred from homology"/>
<dbReference type="GO" id="GO:0005524">
    <property type="term" value="F:ATP binding"/>
    <property type="evidence" value="ECO:0007669"/>
    <property type="project" value="UniProtKB-KW"/>
</dbReference>
<organism evidence="6 7">
    <name type="scientific">Rhodovulum sulfidophilum</name>
    <name type="common">Rhodobacter sulfidophilus</name>
    <dbReference type="NCBI Taxonomy" id="35806"/>
    <lineage>
        <taxon>Bacteria</taxon>
        <taxon>Pseudomonadati</taxon>
        <taxon>Pseudomonadota</taxon>
        <taxon>Alphaproteobacteria</taxon>
        <taxon>Rhodobacterales</taxon>
        <taxon>Paracoccaceae</taxon>
        <taxon>Rhodovulum</taxon>
    </lineage>
</organism>
<dbReference type="InterPro" id="IPR017871">
    <property type="entry name" value="ABC_transporter-like_CS"/>
</dbReference>
<evidence type="ECO:0000256" key="1">
    <source>
        <dbReference type="ARBA" id="ARBA00005417"/>
    </source>
</evidence>
<evidence type="ECO:0000313" key="6">
    <source>
        <dbReference type="EMBL" id="BAQ69738.1"/>
    </source>
</evidence>
<dbReference type="InterPro" id="IPR003439">
    <property type="entry name" value="ABC_transporter-like_ATP-bd"/>
</dbReference>
<dbReference type="PANTHER" id="PTHR43553:SF24">
    <property type="entry name" value="ENERGY-COUPLING FACTOR TRANSPORTER ATP-BINDING PROTEIN ECFA1"/>
    <property type="match status" value="1"/>
</dbReference>
<dbReference type="Pfam" id="PF00005">
    <property type="entry name" value="ABC_tran"/>
    <property type="match status" value="1"/>
</dbReference>
<dbReference type="InterPro" id="IPR027417">
    <property type="entry name" value="P-loop_NTPase"/>
</dbReference>
<dbReference type="SMART" id="SM00382">
    <property type="entry name" value="AAA"/>
    <property type="match status" value="1"/>
</dbReference>
<dbReference type="Proteomes" id="UP000064912">
    <property type="component" value="Chromosome"/>
</dbReference>
<dbReference type="GO" id="GO:0042626">
    <property type="term" value="F:ATPase-coupled transmembrane transporter activity"/>
    <property type="evidence" value="ECO:0007669"/>
    <property type="project" value="TreeGrafter"/>
</dbReference>
<dbReference type="AlphaFoldDB" id="A0A0D6B3M6"/>
<dbReference type="Gene3D" id="3.40.50.300">
    <property type="entry name" value="P-loop containing nucleotide triphosphate hydrolases"/>
    <property type="match status" value="1"/>
</dbReference>
<gene>
    <name evidence="6" type="ORF">NHU_02590</name>
</gene>
<accession>A0A0D6B3M6</accession>
<dbReference type="eggNOG" id="COG1122">
    <property type="taxonomic scope" value="Bacteria"/>
</dbReference>